<evidence type="ECO:0000313" key="2">
    <source>
        <dbReference type="Proteomes" id="UP000327108"/>
    </source>
</evidence>
<proteinExistence type="predicted"/>
<gene>
    <name evidence="1" type="ORF">F3W84_15145</name>
</gene>
<protein>
    <submittedName>
        <fullName evidence="1">Uncharacterized protein</fullName>
    </submittedName>
</protein>
<sequence length="91" mass="10224">MTESVERLYRITHDPADDWSGIFFGNDLEAERAIRIMTDGLTLCNRRLSLSLEQVAIVLPKSRSALVDLLNAGPQSIVRARQTLETINLNL</sequence>
<organism evidence="1 2">
    <name type="scientific">Ochrobactrum quorumnocens</name>
    <dbReference type="NCBI Taxonomy" id="271865"/>
    <lineage>
        <taxon>Bacteria</taxon>
        <taxon>Pseudomonadati</taxon>
        <taxon>Pseudomonadota</taxon>
        <taxon>Alphaproteobacteria</taxon>
        <taxon>Hyphomicrobiales</taxon>
        <taxon>Brucellaceae</taxon>
        <taxon>Brucella/Ochrobactrum group</taxon>
        <taxon>Ochrobactrum</taxon>
    </lineage>
</organism>
<dbReference type="Proteomes" id="UP000327108">
    <property type="component" value="Unassembled WGS sequence"/>
</dbReference>
<dbReference type="AlphaFoldDB" id="A0A5N1JV78"/>
<name>A0A5N1JV78_9HYPH</name>
<evidence type="ECO:0000313" key="1">
    <source>
        <dbReference type="EMBL" id="KAA9367138.1"/>
    </source>
</evidence>
<dbReference type="EMBL" id="VYXQ01000014">
    <property type="protein sequence ID" value="KAA9367138.1"/>
    <property type="molecule type" value="Genomic_DNA"/>
</dbReference>
<reference evidence="1 2" key="1">
    <citation type="submission" date="2019-09" db="EMBL/GenBank/DDBJ databases">
        <title>Biological control of the noxious weed angled onion (Allium triquetrum) thwarted by endophytic bacteria in Victoria, Australia.</title>
        <authorList>
            <person name="Tehranchian P."/>
            <person name="Adair R.J."/>
            <person name="Van T.H."/>
            <person name="Morrison P.D."/>
            <person name="Williams H."/>
            <person name="Lawrie A.C."/>
        </authorList>
    </citation>
    <scope>NUCLEOTIDE SEQUENCE [LARGE SCALE GENOMIC DNA]</scope>
    <source>
        <strain evidence="1 2">RPTAtOch1</strain>
    </source>
</reference>
<accession>A0A5N1JV78</accession>
<comment type="caution">
    <text evidence="1">The sequence shown here is derived from an EMBL/GenBank/DDBJ whole genome shotgun (WGS) entry which is preliminary data.</text>
</comment>
<dbReference type="RefSeq" id="WP_151094497.1">
    <property type="nucleotide sequence ID" value="NZ_JBLZNM010000004.1"/>
</dbReference>
<keyword evidence="2" id="KW-1185">Reference proteome</keyword>